<proteinExistence type="predicted"/>
<dbReference type="KEGG" id="vg:55412559"/>
<sequence>MATLNLGRIKPVFRGAYAGGTAYVVDDIVTSGGETFICIQASTGNATSNATYWTKLAEKGLDGTNVATTLTTQGDILYRDGSGLQRLGAGTSGQYLETKGSGQNPVWSTVSTGAYTLAQISDGTSGMGSASTSSSNTSVRLGTNEITVTPSASTDMIELNAYLNIEGQLGTNYVGAGIQFKTSGSYSTATSASNYLISTGEHAEAIGNSSDDRYLSIAFNNTRSASDWGLTAGTTYYLSLHGMTHSISGNHSFGIVTTNGKNNKVFTLKRWTV</sequence>
<name>A0A6S4PLV8_9CAUD</name>
<evidence type="ECO:0000313" key="1">
    <source>
        <dbReference type="EMBL" id="BAQ94214.1"/>
    </source>
</evidence>
<reference evidence="1 2" key="1">
    <citation type="journal article" date="2013" name="PLoS Genet.">
        <title>Expanding the Marine Virosphere Using Metagenomics.</title>
        <authorList>
            <person name="Mizuno C.M."/>
            <person name="Rodriguez-Valera F."/>
            <person name="Kimes N.E."/>
            <person name="Ghai R."/>
        </authorList>
    </citation>
    <scope>NUCLEOTIDE SEQUENCE [LARGE SCALE GENOMIC DNA]</scope>
    <source>
        <strain evidence="1">UvMED-CGR-U-MedDCM-OCT-S30-C28</strain>
    </source>
</reference>
<accession>A0A6S4PLV8</accession>
<organism evidence="1 2">
    <name type="scientific">uncultured phage_MedDCM-OCT-S30-C28</name>
    <dbReference type="NCBI Taxonomy" id="2741076"/>
    <lineage>
        <taxon>Viruses</taxon>
        <taxon>Duplodnaviria</taxon>
        <taxon>Heunggongvirae</taxon>
        <taxon>Uroviricota</taxon>
        <taxon>Caudoviricetes</taxon>
        <taxon>Autographivirales</taxon>
        <taxon>Fussvirus</taxon>
        <taxon>Fussvirus S30C28</taxon>
    </lineage>
</organism>
<keyword evidence="2" id="KW-1185">Reference proteome</keyword>
<dbReference type="Gene3D" id="2.10.10.20">
    <property type="entry name" value="Carbohydrate-binding module superfamily 5/12"/>
    <property type="match status" value="1"/>
</dbReference>
<evidence type="ECO:0000313" key="2">
    <source>
        <dbReference type="Proteomes" id="UP000505267"/>
    </source>
</evidence>
<dbReference type="Proteomes" id="UP000505267">
    <property type="component" value="Segment"/>
</dbReference>
<dbReference type="EMBL" id="AP013543">
    <property type="protein sequence ID" value="BAQ94214.1"/>
    <property type="molecule type" value="Genomic_DNA"/>
</dbReference>
<dbReference type="GeneID" id="55412559"/>
<protein>
    <submittedName>
        <fullName evidence="1">Putative carbohydrate binding domain containing protein</fullName>
    </submittedName>
</protein>
<dbReference type="RefSeq" id="YP_009777756.1">
    <property type="nucleotide sequence ID" value="NC_047703.1"/>
</dbReference>